<dbReference type="InterPro" id="IPR002035">
    <property type="entry name" value="VWF_A"/>
</dbReference>
<dbReference type="InterPro" id="IPR016187">
    <property type="entry name" value="CTDL_fold"/>
</dbReference>
<feature type="domain" description="C-type lectin" evidence="1">
    <location>
        <begin position="314"/>
        <end position="434"/>
    </location>
</feature>
<dbReference type="Gene3D" id="3.40.50.410">
    <property type="entry name" value="von Willebrand factor, type A domain"/>
    <property type="match status" value="1"/>
</dbReference>
<gene>
    <name evidence="3" type="primary">Cnig_chr_I.g3527</name>
    <name evidence="3" type="ORF">B9Z55_003527</name>
</gene>
<dbReference type="InterPro" id="IPR036465">
    <property type="entry name" value="vWFA_dom_sf"/>
</dbReference>
<evidence type="ECO:0000259" key="2">
    <source>
        <dbReference type="PROSITE" id="PS50234"/>
    </source>
</evidence>
<dbReference type="GO" id="GO:0045087">
    <property type="term" value="P:innate immune response"/>
    <property type="evidence" value="ECO:0007669"/>
    <property type="project" value="TreeGrafter"/>
</dbReference>
<protein>
    <recommendedName>
        <fullName evidence="5">VWFA domain-containing protein</fullName>
    </recommendedName>
</protein>
<keyword evidence="4" id="KW-1185">Reference proteome</keyword>
<feature type="domain" description="VWFA" evidence="2">
    <location>
        <begin position="101"/>
        <end position="289"/>
    </location>
</feature>
<dbReference type="PROSITE" id="PS50041">
    <property type="entry name" value="C_TYPE_LECTIN_2"/>
    <property type="match status" value="1"/>
</dbReference>
<dbReference type="Gene3D" id="3.10.100.10">
    <property type="entry name" value="Mannose-Binding Protein A, subunit A"/>
    <property type="match status" value="1"/>
</dbReference>
<dbReference type="SUPFAM" id="SSF53300">
    <property type="entry name" value="vWA-like"/>
    <property type="match status" value="1"/>
</dbReference>
<reference evidence="4" key="1">
    <citation type="submission" date="2017-10" db="EMBL/GenBank/DDBJ databases">
        <title>Rapid genome shrinkage in a self-fertile nematode reveals novel sperm competition proteins.</title>
        <authorList>
            <person name="Yin D."/>
            <person name="Schwarz E.M."/>
            <person name="Thomas C.G."/>
            <person name="Felde R.L."/>
            <person name="Korf I.F."/>
            <person name="Cutter A.D."/>
            <person name="Schartner C.M."/>
            <person name="Ralston E.J."/>
            <person name="Meyer B.J."/>
            <person name="Haag E.S."/>
        </authorList>
    </citation>
    <scope>NUCLEOTIDE SEQUENCE [LARGE SCALE GENOMIC DNA]</scope>
    <source>
        <strain evidence="4">JU1422</strain>
    </source>
</reference>
<evidence type="ECO:0000313" key="3">
    <source>
        <dbReference type="EMBL" id="PIC54155.1"/>
    </source>
</evidence>
<dbReference type="AlphaFoldDB" id="A0A2G5VQP8"/>
<proteinExistence type="predicted"/>
<dbReference type="EMBL" id="PDUG01000001">
    <property type="protein sequence ID" value="PIC54155.1"/>
    <property type="molecule type" value="Genomic_DNA"/>
</dbReference>
<dbReference type="SUPFAM" id="SSF56436">
    <property type="entry name" value="C-type lectin-like"/>
    <property type="match status" value="1"/>
</dbReference>
<dbReference type="PROSITE" id="PS50234">
    <property type="entry name" value="VWFA"/>
    <property type="match status" value="1"/>
</dbReference>
<evidence type="ECO:0000313" key="4">
    <source>
        <dbReference type="Proteomes" id="UP000230233"/>
    </source>
</evidence>
<accession>A0A2G5VQP8</accession>
<dbReference type="InterPro" id="IPR001304">
    <property type="entry name" value="C-type_lectin-like"/>
</dbReference>
<dbReference type="PANTHER" id="PTHR31024">
    <property type="entry name" value="C-TYPE LECTIN"/>
    <property type="match status" value="1"/>
</dbReference>
<sequence length="464" mass="51652">MQEVVGYEIDVNDLFNSAPKTEDSVEYDNPSTAEKDEEGIYAYITDFSKPTVVLKNILSHSSCSFIVSVSCCNCHHCVSSCATPINLDRQCGNDTTNIWLDVVVVVDNSYGMTNDGLQEVAAIITSVFRSTRIGINYTTPRTTRVGVVTYNDETTVNADLNRFQSYDDFANGISQDLGSVSTSEQSYLSIGLQAAEQLLNFQSFNTIRSYYKKVVIVYASTYQRTQDLDSVPVANRLTEDGVYIITVAYDRGGDEKMLYKLAEIATPGMAYNTTGSGSPALVHNIQQSLLQANCFCPDGWEQYRTSFSSRFSYHYGQCLKAFTIPATWNDSRMICRNQMTNSYLATETSKAKHDFILDYVKNQEGMDTLYKYNIGLSWSTIENWWIWEQPAGMAPVPNGPPVYNGAYTNWGAGWPIVGSPMIGVQNVQSGTQSCWQNILQSTGSSPYVCEVYSCDTDNYCDGDN</sequence>
<organism evidence="3 4">
    <name type="scientific">Caenorhabditis nigoni</name>
    <dbReference type="NCBI Taxonomy" id="1611254"/>
    <lineage>
        <taxon>Eukaryota</taxon>
        <taxon>Metazoa</taxon>
        <taxon>Ecdysozoa</taxon>
        <taxon>Nematoda</taxon>
        <taxon>Chromadorea</taxon>
        <taxon>Rhabditida</taxon>
        <taxon>Rhabditina</taxon>
        <taxon>Rhabditomorpha</taxon>
        <taxon>Rhabditoidea</taxon>
        <taxon>Rhabditidae</taxon>
        <taxon>Peloderinae</taxon>
        <taxon>Caenorhabditis</taxon>
    </lineage>
</organism>
<evidence type="ECO:0000259" key="1">
    <source>
        <dbReference type="PROSITE" id="PS50041"/>
    </source>
</evidence>
<dbReference type="SMART" id="SM00034">
    <property type="entry name" value="CLECT"/>
    <property type="match status" value="1"/>
</dbReference>
<dbReference type="CDD" id="cd00037">
    <property type="entry name" value="CLECT"/>
    <property type="match status" value="1"/>
</dbReference>
<name>A0A2G5VQP8_9PELO</name>
<dbReference type="SMART" id="SM00327">
    <property type="entry name" value="VWA"/>
    <property type="match status" value="1"/>
</dbReference>
<dbReference type="InterPro" id="IPR016186">
    <property type="entry name" value="C-type_lectin-like/link_sf"/>
</dbReference>
<dbReference type="Proteomes" id="UP000230233">
    <property type="component" value="Chromosome I"/>
</dbReference>
<comment type="caution">
    <text evidence="3">The sequence shown here is derived from an EMBL/GenBank/DDBJ whole genome shotgun (WGS) entry which is preliminary data.</text>
</comment>
<dbReference type="STRING" id="1611254.A0A2G5VQP8"/>
<evidence type="ECO:0008006" key="5">
    <source>
        <dbReference type="Google" id="ProtNLM"/>
    </source>
</evidence>
<dbReference type="Pfam" id="PF00092">
    <property type="entry name" value="VWA"/>
    <property type="match status" value="1"/>
</dbReference>
<dbReference type="OrthoDB" id="5829213at2759"/>
<dbReference type="PANTHER" id="PTHR31024:SF6">
    <property type="entry name" value="VWFA DOMAIN-CONTAINING PROTEIN"/>
    <property type="match status" value="1"/>
</dbReference>